<evidence type="ECO:0000256" key="4">
    <source>
        <dbReference type="ARBA" id="ARBA00022989"/>
    </source>
</evidence>
<dbReference type="InterPro" id="IPR011050">
    <property type="entry name" value="Pectin_lyase_fold/virulence"/>
</dbReference>
<accession>D8LJ42</accession>
<dbReference type="SUPFAM" id="SSF51126">
    <property type="entry name" value="Pectin lyase-like"/>
    <property type="match status" value="1"/>
</dbReference>
<dbReference type="OrthoDB" id="5985073at2759"/>
<dbReference type="AlphaFoldDB" id="D8LJ42"/>
<dbReference type="Gene3D" id="2.160.20.10">
    <property type="entry name" value="Single-stranded right-handed beta-helix, Pectin lyase-like"/>
    <property type="match status" value="1"/>
</dbReference>
<feature type="compositionally biased region" description="Pro residues" evidence="7">
    <location>
        <begin position="508"/>
        <end position="517"/>
    </location>
</feature>
<evidence type="ECO:0000256" key="6">
    <source>
        <dbReference type="ARBA" id="ARBA00023180"/>
    </source>
</evidence>
<evidence type="ECO:0000256" key="3">
    <source>
        <dbReference type="ARBA" id="ARBA00022729"/>
    </source>
</evidence>
<organism evidence="9 10">
    <name type="scientific">Ectocarpus siliculosus</name>
    <name type="common">Brown alga</name>
    <name type="synonym">Conferva siliculosa</name>
    <dbReference type="NCBI Taxonomy" id="2880"/>
    <lineage>
        <taxon>Eukaryota</taxon>
        <taxon>Sar</taxon>
        <taxon>Stramenopiles</taxon>
        <taxon>Ochrophyta</taxon>
        <taxon>PX clade</taxon>
        <taxon>Phaeophyceae</taxon>
        <taxon>Ectocarpales</taxon>
        <taxon>Ectocarpaceae</taxon>
        <taxon>Ectocarpus</taxon>
    </lineage>
</organism>
<proteinExistence type="predicted"/>
<dbReference type="InterPro" id="IPR006626">
    <property type="entry name" value="PbH1"/>
</dbReference>
<reference evidence="9 10" key="1">
    <citation type="journal article" date="2010" name="Nature">
        <title>The Ectocarpus genome and the independent evolution of multicellularity in brown algae.</title>
        <authorList>
            <person name="Cock J.M."/>
            <person name="Sterck L."/>
            <person name="Rouze P."/>
            <person name="Scornet D."/>
            <person name="Allen A.E."/>
            <person name="Amoutzias G."/>
            <person name="Anthouard V."/>
            <person name="Artiguenave F."/>
            <person name="Aury J.M."/>
            <person name="Badger J.H."/>
            <person name="Beszteri B."/>
            <person name="Billiau K."/>
            <person name="Bonnet E."/>
            <person name="Bothwell J.H."/>
            <person name="Bowler C."/>
            <person name="Boyen C."/>
            <person name="Brownlee C."/>
            <person name="Carrano C.J."/>
            <person name="Charrier B."/>
            <person name="Cho G.Y."/>
            <person name="Coelho S.M."/>
            <person name="Collen J."/>
            <person name="Corre E."/>
            <person name="Da Silva C."/>
            <person name="Delage L."/>
            <person name="Delaroque N."/>
            <person name="Dittami S.M."/>
            <person name="Doulbeau S."/>
            <person name="Elias M."/>
            <person name="Farnham G."/>
            <person name="Gachon C.M."/>
            <person name="Gschloessl B."/>
            <person name="Heesch S."/>
            <person name="Jabbari K."/>
            <person name="Jubin C."/>
            <person name="Kawai H."/>
            <person name="Kimura K."/>
            <person name="Kloareg B."/>
            <person name="Kupper F.C."/>
            <person name="Lang D."/>
            <person name="Le Bail A."/>
            <person name="Leblanc C."/>
            <person name="Lerouge P."/>
            <person name="Lohr M."/>
            <person name="Lopez P.J."/>
            <person name="Martens C."/>
            <person name="Maumus F."/>
            <person name="Michel G."/>
            <person name="Miranda-Saavedra D."/>
            <person name="Morales J."/>
            <person name="Moreau H."/>
            <person name="Motomura T."/>
            <person name="Nagasato C."/>
            <person name="Napoli C.A."/>
            <person name="Nelson D.R."/>
            <person name="Nyvall-Collen P."/>
            <person name="Peters A.F."/>
            <person name="Pommier C."/>
            <person name="Potin P."/>
            <person name="Poulain J."/>
            <person name="Quesneville H."/>
            <person name="Read B."/>
            <person name="Rensing S.A."/>
            <person name="Ritter A."/>
            <person name="Rousvoal S."/>
            <person name="Samanta M."/>
            <person name="Samson G."/>
            <person name="Schroeder D.C."/>
            <person name="Segurens B."/>
            <person name="Strittmatter M."/>
            <person name="Tonon T."/>
            <person name="Tregear J.W."/>
            <person name="Valentin K."/>
            <person name="von Dassow P."/>
            <person name="Yamagishi T."/>
            <person name="Van de Peer Y."/>
            <person name="Wincker P."/>
        </authorList>
    </citation>
    <scope>NUCLEOTIDE SEQUENCE [LARGE SCALE GENOMIC DNA]</scope>
    <source>
        <strain evidence="10">Ec32 / CCAP1310/4</strain>
    </source>
</reference>
<dbReference type="SMART" id="SM00321">
    <property type="entry name" value="WSC"/>
    <property type="match status" value="1"/>
</dbReference>
<dbReference type="InParanoid" id="D8LJ42"/>
<dbReference type="GO" id="GO:0005886">
    <property type="term" value="C:plasma membrane"/>
    <property type="evidence" value="ECO:0007669"/>
    <property type="project" value="TreeGrafter"/>
</dbReference>
<dbReference type="InterPro" id="IPR012334">
    <property type="entry name" value="Pectin_lyas_fold"/>
</dbReference>
<keyword evidence="5" id="KW-0472">Membrane</keyword>
<keyword evidence="10" id="KW-1185">Reference proteome</keyword>
<dbReference type="InterPro" id="IPR051836">
    <property type="entry name" value="Kremen_rcpt"/>
</dbReference>
<dbReference type="PANTHER" id="PTHR24269">
    <property type="entry name" value="KREMEN PROTEIN"/>
    <property type="match status" value="1"/>
</dbReference>
<dbReference type="PANTHER" id="PTHR24269:SF16">
    <property type="entry name" value="PROTEIN SLG1"/>
    <property type="match status" value="1"/>
</dbReference>
<dbReference type="STRING" id="2880.D8LJ42"/>
<dbReference type="InterPro" id="IPR002889">
    <property type="entry name" value="WSC_carb-bd"/>
</dbReference>
<dbReference type="EMBL" id="FN649740">
    <property type="protein sequence ID" value="CBN76926.1"/>
    <property type="molecule type" value="Genomic_DNA"/>
</dbReference>
<feature type="domain" description="WSC" evidence="8">
    <location>
        <begin position="525"/>
        <end position="623"/>
    </location>
</feature>
<dbReference type="Proteomes" id="UP000002630">
    <property type="component" value="Linkage Group LG15"/>
</dbReference>
<evidence type="ECO:0000256" key="1">
    <source>
        <dbReference type="ARBA" id="ARBA00004167"/>
    </source>
</evidence>
<feature type="compositionally biased region" description="Pro residues" evidence="7">
    <location>
        <begin position="487"/>
        <end position="498"/>
    </location>
</feature>
<evidence type="ECO:0000256" key="5">
    <source>
        <dbReference type="ARBA" id="ARBA00023136"/>
    </source>
</evidence>
<feature type="region of interest" description="Disordered" evidence="7">
    <location>
        <begin position="399"/>
        <end position="523"/>
    </location>
</feature>
<comment type="subcellular location">
    <subcellularLocation>
        <location evidence="1">Membrane</location>
        <topology evidence="1">Single-pass membrane protein</topology>
    </subcellularLocation>
</comment>
<dbReference type="Pfam" id="PF01822">
    <property type="entry name" value="WSC"/>
    <property type="match status" value="1"/>
</dbReference>
<keyword evidence="3" id="KW-0732">Signal</keyword>
<sequence>MITRYPASGKVLLAETTTQPTNIGHGNMAVTANLRRQQQQPYQETAKPVSKNSTVTGAAAATAARLATAALALTAASAATYEVSPDGDPMTLAAALEVAGAGDTISLGDGIYREPLVTMKAGVEGNPLVIEGGRDAVVNYYTGDKSIMWSQKVVDIRHSWVTLRGFTIDGQIDDADHEDSFVDKCIFVEGQAAPEDVEYDGRTVETALIGTVIDSMKIQNCGMECIRMRNFVTNTVIIDNDIEDCGIYDYRYTFDGKVGEAIYIGTSSNQWADGADGRVTNGPDGCNYNLVTGNKLVPRGNECVDIKEGATMNVVEYNDCEDQRDVESGCYDSRGNENTFRYNTAENCLGGGIRLGGHEIDGITYGVDNHVYGNSFRETGDGSIKARRDPQGVICENSCEDGDCDVSEEGDDEEIEDSWDQECPSSLPSVPFIDDLGTPTLTPPTPTPTAPTPTPTSPVQSTTPLTPAPTNPTPTPTSPALSTTPLTPAPTNPTPTPTSPVQSTTPLTPAPANPTPTPTSSVLPGATYLGCYIDVKDSGRIFSERITDRHYMTNERCMQECEGSPYFGTQWGKECWCPSNGSMEMVDYEQHGEAPESECDMACAGASDQTCGGYDRMSVWSYGTTSVTGTGFTCDGIQRGDFCCSAGCGECGGDGCSNRGEGLDGDDCCQSDIKDNGNMCSVTGKAPCMID</sequence>
<evidence type="ECO:0000256" key="2">
    <source>
        <dbReference type="ARBA" id="ARBA00022692"/>
    </source>
</evidence>
<evidence type="ECO:0000313" key="9">
    <source>
        <dbReference type="EMBL" id="CBN76926.1"/>
    </source>
</evidence>
<dbReference type="EMBL" id="FN648420">
    <property type="protein sequence ID" value="CBN76926.1"/>
    <property type="molecule type" value="Genomic_DNA"/>
</dbReference>
<protein>
    <submittedName>
        <fullName evidence="9">FirrV-1-B30</fullName>
    </submittedName>
</protein>
<dbReference type="SMART" id="SM00710">
    <property type="entry name" value="PbH1"/>
    <property type="match status" value="4"/>
</dbReference>
<keyword evidence="6" id="KW-0325">Glycoprotein</keyword>
<evidence type="ECO:0000259" key="8">
    <source>
        <dbReference type="PROSITE" id="PS51212"/>
    </source>
</evidence>
<dbReference type="PRINTS" id="PR01217">
    <property type="entry name" value="PRICHEXTENSN"/>
</dbReference>
<feature type="compositionally biased region" description="Pro residues" evidence="7">
    <location>
        <begin position="441"/>
        <end position="456"/>
    </location>
</feature>
<keyword evidence="4" id="KW-1133">Transmembrane helix</keyword>
<evidence type="ECO:0000313" key="10">
    <source>
        <dbReference type="Proteomes" id="UP000002630"/>
    </source>
</evidence>
<name>D8LJ42_ECTSI</name>
<dbReference type="PROSITE" id="PS51212">
    <property type="entry name" value="WSC"/>
    <property type="match status" value="1"/>
</dbReference>
<gene>
    <name evidence="9" type="ORF">Esi_0024_0045</name>
</gene>
<feature type="compositionally biased region" description="Pro residues" evidence="7">
    <location>
        <begin position="466"/>
        <end position="477"/>
    </location>
</feature>
<keyword evidence="2" id="KW-0812">Transmembrane</keyword>
<feature type="compositionally biased region" description="Acidic residues" evidence="7">
    <location>
        <begin position="399"/>
        <end position="420"/>
    </location>
</feature>
<evidence type="ECO:0000256" key="7">
    <source>
        <dbReference type="SAM" id="MobiDB-lite"/>
    </source>
</evidence>